<evidence type="ECO:0000313" key="3">
    <source>
        <dbReference type="Proteomes" id="UP000244201"/>
    </source>
</evidence>
<gene>
    <name evidence="2" type="ORF">SLUN_12460</name>
</gene>
<protein>
    <submittedName>
        <fullName evidence="2">Uncharacterized protein</fullName>
    </submittedName>
</protein>
<accession>A0A2R4T1A4</accession>
<feature type="transmembrane region" description="Helical" evidence="1">
    <location>
        <begin position="128"/>
        <end position="147"/>
    </location>
</feature>
<evidence type="ECO:0000256" key="1">
    <source>
        <dbReference type="SAM" id="Phobius"/>
    </source>
</evidence>
<dbReference type="EMBL" id="CP026304">
    <property type="protein sequence ID" value="AVZ72882.1"/>
    <property type="molecule type" value="Genomic_DNA"/>
</dbReference>
<keyword evidence="1" id="KW-0812">Transmembrane</keyword>
<evidence type="ECO:0000313" key="2">
    <source>
        <dbReference type="EMBL" id="AVZ72882.1"/>
    </source>
</evidence>
<feature type="transmembrane region" description="Helical" evidence="1">
    <location>
        <begin position="49"/>
        <end position="68"/>
    </location>
</feature>
<sequence length="161" mass="16911">MASGHVGPPSPLVLLMLSLVMAITAVGLAGYGFSTLARQGVRRSGIGNVLRSSAALAASIGIAMYAWGALHLVGDETMTVQACRDAVGREQSADIDRYEFSYIPLHLGCHVKGDGTYAAAIPEYVNPAMLGLAVLTATLTIFAAIEAKHRGRQNYMKGMST</sequence>
<dbReference type="RefSeq" id="WP_108148560.1">
    <property type="nucleotide sequence ID" value="NZ_JABSUO010000094.1"/>
</dbReference>
<dbReference type="Proteomes" id="UP000244201">
    <property type="component" value="Chromosome"/>
</dbReference>
<keyword evidence="1" id="KW-0472">Membrane</keyword>
<keyword evidence="1" id="KW-1133">Transmembrane helix</keyword>
<dbReference type="KEGG" id="slk:SLUN_12460"/>
<feature type="transmembrane region" description="Helical" evidence="1">
    <location>
        <begin position="12"/>
        <end position="37"/>
    </location>
</feature>
<keyword evidence="3" id="KW-1185">Reference proteome</keyword>
<reference evidence="2 3" key="1">
    <citation type="submission" date="2018-01" db="EMBL/GenBank/DDBJ databases">
        <title>Complete genome sequence of Streptomyces lunaelactis MM109T, a Ferroverdin A producer isolated from cave moonmilk deposits.</title>
        <authorList>
            <person name="Naome A."/>
            <person name="Martinet L."/>
            <person name="Maciejewska M."/>
            <person name="Anderssen S."/>
            <person name="Adam D."/>
            <person name="Tenconi E."/>
            <person name="Deflandre B."/>
            <person name="Arguelles-Arias A."/>
            <person name="Calusinska M."/>
            <person name="Copieters W."/>
            <person name="Karim L."/>
            <person name="Hanikenne M."/>
            <person name="Baurain D."/>
            <person name="van Wezel G."/>
            <person name="Smargiasso N."/>
            <person name="de Pauw E."/>
            <person name="Delfosse P."/>
            <person name="Rigali S."/>
        </authorList>
    </citation>
    <scope>NUCLEOTIDE SEQUENCE [LARGE SCALE GENOMIC DNA]</scope>
    <source>
        <strain evidence="2 3">MM109</strain>
    </source>
</reference>
<proteinExistence type="predicted"/>
<dbReference type="AlphaFoldDB" id="A0A2R4T1A4"/>
<organism evidence="2 3">
    <name type="scientific">Streptomyces lunaelactis</name>
    <dbReference type="NCBI Taxonomy" id="1535768"/>
    <lineage>
        <taxon>Bacteria</taxon>
        <taxon>Bacillati</taxon>
        <taxon>Actinomycetota</taxon>
        <taxon>Actinomycetes</taxon>
        <taxon>Kitasatosporales</taxon>
        <taxon>Streptomycetaceae</taxon>
        <taxon>Streptomyces</taxon>
    </lineage>
</organism>
<name>A0A2R4T1A4_9ACTN</name>